<name>A0A8J2QCN1_9NEOP</name>
<sequence length="67" mass="7747">MSCLERLLIWGRGIAASFRNTNETATDFSRRVESEVERTRHNLVKVVSSCAFAIFKAIPGRTFYIWH</sequence>
<dbReference type="AlphaFoldDB" id="A0A8J2QCN1"/>
<accession>A0A8J2QCN1</accession>
<dbReference type="Proteomes" id="UP000789524">
    <property type="component" value="Unassembled WGS sequence"/>
</dbReference>
<comment type="caution">
    <text evidence="1">The sequence shown here is derived from an EMBL/GenBank/DDBJ whole genome shotgun (WGS) entry which is preliminary data.</text>
</comment>
<protein>
    <submittedName>
        <fullName evidence="1">(African queen) hypothetical protein</fullName>
    </submittedName>
</protein>
<dbReference type="EMBL" id="CAKASE010000044">
    <property type="protein sequence ID" value="CAG9559662.1"/>
    <property type="molecule type" value="Genomic_DNA"/>
</dbReference>
<reference evidence="1" key="1">
    <citation type="submission" date="2021-09" db="EMBL/GenBank/DDBJ databases">
        <authorList>
            <person name="Martin H S."/>
        </authorList>
    </citation>
    <scope>NUCLEOTIDE SEQUENCE</scope>
</reference>
<evidence type="ECO:0000313" key="1">
    <source>
        <dbReference type="EMBL" id="CAG9559662.1"/>
    </source>
</evidence>
<keyword evidence="2" id="KW-1185">Reference proteome</keyword>
<proteinExistence type="predicted"/>
<organism evidence="1 2">
    <name type="scientific">Danaus chrysippus</name>
    <name type="common">African queen</name>
    <dbReference type="NCBI Taxonomy" id="151541"/>
    <lineage>
        <taxon>Eukaryota</taxon>
        <taxon>Metazoa</taxon>
        <taxon>Ecdysozoa</taxon>
        <taxon>Arthropoda</taxon>
        <taxon>Hexapoda</taxon>
        <taxon>Insecta</taxon>
        <taxon>Pterygota</taxon>
        <taxon>Neoptera</taxon>
        <taxon>Endopterygota</taxon>
        <taxon>Lepidoptera</taxon>
        <taxon>Glossata</taxon>
        <taxon>Ditrysia</taxon>
        <taxon>Papilionoidea</taxon>
        <taxon>Nymphalidae</taxon>
        <taxon>Danainae</taxon>
        <taxon>Danaini</taxon>
        <taxon>Danaina</taxon>
        <taxon>Danaus</taxon>
        <taxon>Anosia</taxon>
    </lineage>
</organism>
<evidence type="ECO:0000313" key="2">
    <source>
        <dbReference type="Proteomes" id="UP000789524"/>
    </source>
</evidence>
<gene>
    <name evidence="1" type="ORF">DCHRY22_LOCUS1481</name>
</gene>